<evidence type="ECO:0000256" key="2">
    <source>
        <dbReference type="SAM" id="SignalP"/>
    </source>
</evidence>
<accession>A0A6A6U8V7</accession>
<keyword evidence="5" id="KW-1185">Reference proteome</keyword>
<dbReference type="PANTHER" id="PTHR43662:SF12">
    <property type="entry name" value="DUF1996 DOMAIN-CONTAINING PROTEIN-RELATED"/>
    <property type="match status" value="1"/>
</dbReference>
<evidence type="ECO:0000256" key="1">
    <source>
        <dbReference type="SAM" id="MobiDB-lite"/>
    </source>
</evidence>
<name>A0A6A6U8V7_9PEZI</name>
<evidence type="ECO:0000313" key="4">
    <source>
        <dbReference type="EMBL" id="KAF2667538.1"/>
    </source>
</evidence>
<dbReference type="EMBL" id="MU004237">
    <property type="protein sequence ID" value="KAF2667538.1"/>
    <property type="molecule type" value="Genomic_DNA"/>
</dbReference>
<evidence type="ECO:0000313" key="5">
    <source>
        <dbReference type="Proteomes" id="UP000799302"/>
    </source>
</evidence>
<protein>
    <recommendedName>
        <fullName evidence="3">DUF1996 domain-containing protein</fullName>
    </recommendedName>
</protein>
<evidence type="ECO:0000259" key="3">
    <source>
        <dbReference type="Pfam" id="PF09362"/>
    </source>
</evidence>
<dbReference type="InterPro" id="IPR018535">
    <property type="entry name" value="DUF1996"/>
</dbReference>
<dbReference type="OrthoDB" id="74764at2759"/>
<feature type="chain" id="PRO_5025638104" description="DUF1996 domain-containing protein" evidence="2">
    <location>
        <begin position="19"/>
        <end position="300"/>
    </location>
</feature>
<dbReference type="Pfam" id="PF09362">
    <property type="entry name" value="DUF1996"/>
    <property type="match status" value="1"/>
</dbReference>
<gene>
    <name evidence="4" type="ORF">BT63DRAFT_480487</name>
</gene>
<keyword evidence="2" id="KW-0732">Signal</keyword>
<dbReference type="AlphaFoldDB" id="A0A6A6U8V7"/>
<feature type="domain" description="DUF1996" evidence="3">
    <location>
        <begin position="33"/>
        <end position="242"/>
    </location>
</feature>
<feature type="signal peptide" evidence="2">
    <location>
        <begin position="1"/>
        <end position="18"/>
    </location>
</feature>
<dbReference type="PANTHER" id="PTHR43662">
    <property type="match status" value="1"/>
</dbReference>
<organism evidence="4 5">
    <name type="scientific">Microthyrium microscopicum</name>
    <dbReference type="NCBI Taxonomy" id="703497"/>
    <lineage>
        <taxon>Eukaryota</taxon>
        <taxon>Fungi</taxon>
        <taxon>Dikarya</taxon>
        <taxon>Ascomycota</taxon>
        <taxon>Pezizomycotina</taxon>
        <taxon>Dothideomycetes</taxon>
        <taxon>Dothideomycetes incertae sedis</taxon>
        <taxon>Microthyriales</taxon>
        <taxon>Microthyriaceae</taxon>
        <taxon>Microthyrium</taxon>
    </lineage>
</organism>
<feature type="region of interest" description="Disordered" evidence="1">
    <location>
        <begin position="254"/>
        <end position="300"/>
    </location>
</feature>
<reference evidence="4" key="1">
    <citation type="journal article" date="2020" name="Stud. Mycol.">
        <title>101 Dothideomycetes genomes: a test case for predicting lifestyles and emergence of pathogens.</title>
        <authorList>
            <person name="Haridas S."/>
            <person name="Albert R."/>
            <person name="Binder M."/>
            <person name="Bloem J."/>
            <person name="Labutti K."/>
            <person name="Salamov A."/>
            <person name="Andreopoulos B."/>
            <person name="Baker S."/>
            <person name="Barry K."/>
            <person name="Bills G."/>
            <person name="Bluhm B."/>
            <person name="Cannon C."/>
            <person name="Castanera R."/>
            <person name="Culley D."/>
            <person name="Daum C."/>
            <person name="Ezra D."/>
            <person name="Gonzalez J."/>
            <person name="Henrissat B."/>
            <person name="Kuo A."/>
            <person name="Liang C."/>
            <person name="Lipzen A."/>
            <person name="Lutzoni F."/>
            <person name="Magnuson J."/>
            <person name="Mondo S."/>
            <person name="Nolan M."/>
            <person name="Ohm R."/>
            <person name="Pangilinan J."/>
            <person name="Park H.-J."/>
            <person name="Ramirez L."/>
            <person name="Alfaro M."/>
            <person name="Sun H."/>
            <person name="Tritt A."/>
            <person name="Yoshinaga Y."/>
            <person name="Zwiers L.-H."/>
            <person name="Turgeon B."/>
            <person name="Goodwin S."/>
            <person name="Spatafora J."/>
            <person name="Crous P."/>
            <person name="Grigoriev I."/>
        </authorList>
    </citation>
    <scope>NUCLEOTIDE SEQUENCE</scope>
    <source>
        <strain evidence="4">CBS 115976</strain>
    </source>
</reference>
<dbReference type="Proteomes" id="UP000799302">
    <property type="component" value="Unassembled WGS sequence"/>
</dbReference>
<sequence>MHLSSLFTVSAAIGVVHGYANVQVSQLMLKNIDPIVSPGKYESHMHTFFGSDAITKNVTTSKELQAGCTTVKNPNDLSAYWIPTLYHVAGTEMHPITPALFSVYYENIEAAEIPIPQNYHAVIGNPSGKSQFDVPAGSGAKWFCEGDKANEYQQSTGFPTHTCSSNLQFLLYFHDCVDTVSLKSAYSKGGRCAGNMKRMPRLRYSVRYNLKRIMPNGWSGAPPLKLACGSSYCAHGDFINGWVEDAARNMLKSRGQHSLVPVDGSRGKQGARPNCKPVDRDPKGGTSDYKIAAQQGEAHH</sequence>
<proteinExistence type="predicted"/>